<dbReference type="RefSeq" id="WP_236951325.1">
    <property type="nucleotide sequence ID" value="NZ_CP019937.1"/>
</dbReference>
<dbReference type="EMBL" id="CP019937">
    <property type="protein sequence ID" value="ARO14740.1"/>
    <property type="molecule type" value="Genomic_DNA"/>
</dbReference>
<accession>A0A1W6P086</accession>
<sequence precursor="true">MAPTYLDRKSHPLRSLLAALLVSSSMVLSGGAAVAQQQADQPTLLADQIVIDDEGRLVATGHVQVFHQGTALTASEVIYDRDSDALTLSGPILIQRPDGTVISAEAGQLDQELRGGLLQGARMVLDQQLQLAANEVRQSPNGVTRLTRVAATSCQVCGTSTPLWQIRAARVTHDTESQQIWFENAVLMVRDVPIAWLPALRVPAPGVARARGFLAPGLVTSTSLGAGVRLPYFLPIGDSRDVTLTPYLAANGKALQADYRQAFSFGRLRVNTLVGRDEILPDDLRYYIDAAGDFRISPGTTMHLQLQQISDTAVMNNYGYSYADRLQTGAEVLRINNNILSTFGFWGYRSLRGSETNRSLPPYLAFGRWEQDVTLPYVGGRLTYGAEYAGLWRTDDTPGPLGRDVSRLSTFAEWSRNWTLPMGLRLRTEAASYVLAYGINDDPAYYDQAVRVQPSIATTLSWPLMRRESGGRTQYLEPIISIGWADGYGRNVPNEDSPIVELDTANMFALQRYPGQDAVESGARMGIGLRWGFVDPSGWAGGLTVGRILRQDFADSSPISSGTAERANDLLLEAELVSPAGFSLDARTLINDKLDGFGKSELRLNWYHSNYNLTAAFINLPEEPWEDRPRKITELTLGGAYRFNDTWRVSSDLRYDFAASQIMRNGFSMQWQNECVVVDLSVSRRYTSALYVEPATEFGLSVNLTGFSVGGVRRASSACGT</sequence>
<dbReference type="GO" id="GO:1990351">
    <property type="term" value="C:transporter complex"/>
    <property type="evidence" value="ECO:0007669"/>
    <property type="project" value="TreeGrafter"/>
</dbReference>
<dbReference type="PANTHER" id="PTHR30189">
    <property type="entry name" value="LPS-ASSEMBLY PROTEIN"/>
    <property type="match status" value="1"/>
</dbReference>
<keyword evidence="1" id="KW-0472">Membrane</keyword>
<dbReference type="KEGG" id="kro:BVG79_01394"/>
<dbReference type="HAMAP" id="MF_01411">
    <property type="entry name" value="LPS_assembly_LptD"/>
    <property type="match status" value="1"/>
</dbReference>
<comment type="subunit">
    <text evidence="1">Component of the lipopolysaccharide transport and assembly complex.</text>
</comment>
<dbReference type="PANTHER" id="PTHR30189:SF1">
    <property type="entry name" value="LPS-ASSEMBLY PROTEIN LPTD"/>
    <property type="match status" value="1"/>
</dbReference>
<keyword evidence="1" id="KW-0998">Cell outer membrane</keyword>
<feature type="domain" description="LptD C-terminal" evidence="2">
    <location>
        <begin position="285"/>
        <end position="647"/>
    </location>
</feature>
<evidence type="ECO:0000259" key="2">
    <source>
        <dbReference type="Pfam" id="PF04453"/>
    </source>
</evidence>
<name>A0A1W6P086_9RHOB</name>
<comment type="function">
    <text evidence="1">Involved in the assembly of lipopolysaccharide (LPS) at the surface of the outer membrane.</text>
</comment>
<keyword evidence="4" id="KW-1185">Reference proteome</keyword>
<feature type="chain" id="PRO_5013411659" description="LPS-assembly protein LptD" evidence="1">
    <location>
        <begin position="36"/>
        <end position="721"/>
    </location>
</feature>
<keyword evidence="1" id="KW-0732">Signal</keyword>
<evidence type="ECO:0000313" key="3">
    <source>
        <dbReference type="EMBL" id="ARO14740.1"/>
    </source>
</evidence>
<dbReference type="GO" id="GO:0009279">
    <property type="term" value="C:cell outer membrane"/>
    <property type="evidence" value="ECO:0007669"/>
    <property type="project" value="UniProtKB-SubCell"/>
</dbReference>
<comment type="similarity">
    <text evidence="1">Belongs to the LptD family.</text>
</comment>
<proteinExistence type="inferred from homology"/>
<dbReference type="GO" id="GO:0043165">
    <property type="term" value="P:Gram-negative-bacterium-type cell outer membrane assembly"/>
    <property type="evidence" value="ECO:0007669"/>
    <property type="project" value="UniProtKB-UniRule"/>
</dbReference>
<dbReference type="GO" id="GO:0015920">
    <property type="term" value="P:lipopolysaccharide transport"/>
    <property type="evidence" value="ECO:0007669"/>
    <property type="project" value="InterPro"/>
</dbReference>
<dbReference type="InterPro" id="IPR050218">
    <property type="entry name" value="LptD"/>
</dbReference>
<reference evidence="3 4" key="1">
    <citation type="submission" date="2017-02" db="EMBL/GenBank/DDBJ databases">
        <title>Ketogulonicigenium robustum SPU B003 Genome sequencing and assembly.</title>
        <authorList>
            <person name="Li Y."/>
            <person name="Liu L."/>
            <person name="Wang C."/>
            <person name="Zhang M."/>
            <person name="Zhang T."/>
            <person name="Zhang Y."/>
        </authorList>
    </citation>
    <scope>NUCLEOTIDE SEQUENCE [LARGE SCALE GENOMIC DNA]</scope>
    <source>
        <strain evidence="3 4">SPU_B003</strain>
    </source>
</reference>
<dbReference type="STRING" id="92947.BVG79_01394"/>
<evidence type="ECO:0000256" key="1">
    <source>
        <dbReference type="HAMAP-Rule" id="MF_01411"/>
    </source>
</evidence>
<dbReference type="InterPro" id="IPR007543">
    <property type="entry name" value="LptD_C"/>
</dbReference>
<organism evidence="3 4">
    <name type="scientific">Ketogulonicigenium robustum</name>
    <dbReference type="NCBI Taxonomy" id="92947"/>
    <lineage>
        <taxon>Bacteria</taxon>
        <taxon>Pseudomonadati</taxon>
        <taxon>Pseudomonadota</taxon>
        <taxon>Alphaproteobacteria</taxon>
        <taxon>Rhodobacterales</taxon>
        <taxon>Roseobacteraceae</taxon>
        <taxon>Ketogulonicigenium</taxon>
    </lineage>
</organism>
<dbReference type="AlphaFoldDB" id="A0A1W6P086"/>
<comment type="caution">
    <text evidence="1">Lacks conserved residue(s) required for the propagation of feature annotation.</text>
</comment>
<dbReference type="Proteomes" id="UP000242447">
    <property type="component" value="Chromosome"/>
</dbReference>
<feature type="signal peptide" evidence="1">
    <location>
        <begin position="1"/>
        <end position="35"/>
    </location>
</feature>
<evidence type="ECO:0000313" key="4">
    <source>
        <dbReference type="Proteomes" id="UP000242447"/>
    </source>
</evidence>
<gene>
    <name evidence="1 3" type="primary">lptD</name>
    <name evidence="3" type="ORF">BVG79_01394</name>
</gene>
<dbReference type="Pfam" id="PF04453">
    <property type="entry name" value="LptD"/>
    <property type="match status" value="1"/>
</dbReference>
<comment type="subcellular location">
    <subcellularLocation>
        <location evidence="1">Cell outer membrane</location>
    </subcellularLocation>
</comment>
<dbReference type="InterPro" id="IPR020889">
    <property type="entry name" value="LipoPS_assembly_LptD"/>
</dbReference>
<protein>
    <recommendedName>
        <fullName evidence="1">LPS-assembly protein LptD</fullName>
    </recommendedName>
</protein>